<reference evidence="1" key="1">
    <citation type="submission" date="2014-09" db="EMBL/GenBank/DDBJ databases">
        <authorList>
            <person name="Magalhaes I.L.F."/>
            <person name="Oliveira U."/>
            <person name="Santos F.R."/>
            <person name="Vidigal T.H.D.A."/>
            <person name="Brescovit A.D."/>
            <person name="Santos A.J."/>
        </authorList>
    </citation>
    <scope>NUCLEOTIDE SEQUENCE</scope>
    <source>
        <tissue evidence="1">Shoot tissue taken approximately 20 cm above the soil surface</tissue>
    </source>
</reference>
<evidence type="ECO:0000313" key="1">
    <source>
        <dbReference type="EMBL" id="JAD62056.1"/>
    </source>
</evidence>
<proteinExistence type="predicted"/>
<dbReference type="EMBL" id="GBRH01235839">
    <property type="protein sequence ID" value="JAD62056.1"/>
    <property type="molecule type" value="Transcribed_RNA"/>
</dbReference>
<name>A0A0A9BFF2_ARUDO</name>
<organism evidence="1">
    <name type="scientific">Arundo donax</name>
    <name type="common">Giant reed</name>
    <name type="synonym">Donax arundinaceus</name>
    <dbReference type="NCBI Taxonomy" id="35708"/>
    <lineage>
        <taxon>Eukaryota</taxon>
        <taxon>Viridiplantae</taxon>
        <taxon>Streptophyta</taxon>
        <taxon>Embryophyta</taxon>
        <taxon>Tracheophyta</taxon>
        <taxon>Spermatophyta</taxon>
        <taxon>Magnoliopsida</taxon>
        <taxon>Liliopsida</taxon>
        <taxon>Poales</taxon>
        <taxon>Poaceae</taxon>
        <taxon>PACMAD clade</taxon>
        <taxon>Arundinoideae</taxon>
        <taxon>Arundineae</taxon>
        <taxon>Arundo</taxon>
    </lineage>
</organism>
<dbReference type="AlphaFoldDB" id="A0A0A9BFF2"/>
<protein>
    <submittedName>
        <fullName evidence="1">Uncharacterized protein</fullName>
    </submittedName>
</protein>
<sequence>MVETAERAMGTHQQIKSGMRLCGAHGIHFESSRQHLLIHLTGREEKPASATP</sequence>
<accession>A0A0A9BFF2</accession>
<reference evidence="1" key="2">
    <citation type="journal article" date="2015" name="Data Brief">
        <title>Shoot transcriptome of the giant reed, Arundo donax.</title>
        <authorList>
            <person name="Barrero R.A."/>
            <person name="Guerrero F.D."/>
            <person name="Moolhuijzen P."/>
            <person name="Goolsby J.A."/>
            <person name="Tidwell J."/>
            <person name="Bellgard S.E."/>
            <person name="Bellgard M.I."/>
        </authorList>
    </citation>
    <scope>NUCLEOTIDE SEQUENCE</scope>
    <source>
        <tissue evidence="1">Shoot tissue taken approximately 20 cm above the soil surface</tissue>
    </source>
</reference>